<comment type="caution">
    <text evidence="18">The sequence shown here is derived from an EMBL/GenBank/DDBJ whole genome shotgun (WGS) entry which is preliminary data.</text>
</comment>
<feature type="domain" description="Integrin alpha third immunoglobulin-like" evidence="17">
    <location>
        <begin position="804"/>
        <end position="1023"/>
    </location>
</feature>
<dbReference type="InterPro" id="IPR032695">
    <property type="entry name" value="Integrin_dom_sf"/>
</dbReference>
<dbReference type="InterPro" id="IPR013519">
    <property type="entry name" value="Int_alpha_beta-p"/>
</dbReference>
<dbReference type="InterPro" id="IPR028994">
    <property type="entry name" value="Integrin_alpha_N"/>
</dbReference>
<dbReference type="Gene3D" id="2.60.40.1460">
    <property type="entry name" value="Integrin domains. Chain A, domain 2"/>
    <property type="match status" value="1"/>
</dbReference>
<evidence type="ECO:0000256" key="8">
    <source>
        <dbReference type="ARBA" id="ARBA00023037"/>
    </source>
</evidence>
<dbReference type="InterPro" id="IPR013517">
    <property type="entry name" value="FG-GAP"/>
</dbReference>
<dbReference type="GO" id="GO:0009897">
    <property type="term" value="C:external side of plasma membrane"/>
    <property type="evidence" value="ECO:0007669"/>
    <property type="project" value="TreeGrafter"/>
</dbReference>
<keyword evidence="10 13" id="KW-0675">Receptor</keyword>
<evidence type="ECO:0000256" key="14">
    <source>
        <dbReference type="SAM" id="MobiDB-lite"/>
    </source>
</evidence>
<keyword evidence="7 13" id="KW-1133">Transmembrane helix</keyword>
<keyword evidence="8 13" id="KW-0401">Integrin</keyword>
<feature type="domain" description="Integrin alpha second immunoglobulin-like" evidence="16">
    <location>
        <begin position="612"/>
        <end position="760"/>
    </location>
</feature>
<feature type="region of interest" description="Disordered" evidence="14">
    <location>
        <begin position="1075"/>
        <end position="1094"/>
    </location>
</feature>
<dbReference type="Gene3D" id="2.60.40.1510">
    <property type="entry name" value="ntegrin, alpha v. Chain A, domain 3"/>
    <property type="match status" value="1"/>
</dbReference>
<dbReference type="Pfam" id="PF20805">
    <property type="entry name" value="Integrin_A_Ig_2"/>
    <property type="match status" value="1"/>
</dbReference>
<feature type="repeat" description="FG-GAP" evidence="12">
    <location>
        <begin position="279"/>
        <end position="340"/>
    </location>
</feature>
<name>A0AAV7KCB4_9METZ</name>
<dbReference type="GO" id="GO:0098609">
    <property type="term" value="P:cell-cell adhesion"/>
    <property type="evidence" value="ECO:0007669"/>
    <property type="project" value="TreeGrafter"/>
</dbReference>
<dbReference type="PANTHER" id="PTHR23220">
    <property type="entry name" value="INTEGRIN ALPHA"/>
    <property type="match status" value="1"/>
</dbReference>
<evidence type="ECO:0000256" key="3">
    <source>
        <dbReference type="ARBA" id="ARBA00022692"/>
    </source>
</evidence>
<keyword evidence="9 13" id="KW-0472">Membrane</keyword>
<proteinExistence type="inferred from homology"/>
<keyword evidence="19" id="KW-1185">Reference proteome</keyword>
<dbReference type="EMBL" id="JAKMXF010000088">
    <property type="protein sequence ID" value="KAI6658508.1"/>
    <property type="molecule type" value="Genomic_DNA"/>
</dbReference>
<evidence type="ECO:0000313" key="18">
    <source>
        <dbReference type="EMBL" id="KAI6658508.1"/>
    </source>
</evidence>
<organism evidence="18 19">
    <name type="scientific">Oopsacas minuta</name>
    <dbReference type="NCBI Taxonomy" id="111878"/>
    <lineage>
        <taxon>Eukaryota</taxon>
        <taxon>Metazoa</taxon>
        <taxon>Porifera</taxon>
        <taxon>Hexactinellida</taxon>
        <taxon>Hexasterophora</taxon>
        <taxon>Lyssacinosida</taxon>
        <taxon>Leucopsacidae</taxon>
        <taxon>Oopsacas</taxon>
    </lineage>
</organism>
<dbReference type="SUPFAM" id="SSF69179">
    <property type="entry name" value="Integrin domains"/>
    <property type="match status" value="3"/>
</dbReference>
<dbReference type="Pfam" id="PF20806">
    <property type="entry name" value="Integrin_A_Ig_3"/>
    <property type="match status" value="1"/>
</dbReference>
<evidence type="ECO:0000256" key="6">
    <source>
        <dbReference type="ARBA" id="ARBA00022889"/>
    </source>
</evidence>
<keyword evidence="3 13" id="KW-0812">Transmembrane</keyword>
<dbReference type="GO" id="GO:0008305">
    <property type="term" value="C:integrin complex"/>
    <property type="evidence" value="ECO:0007669"/>
    <property type="project" value="InterPro"/>
</dbReference>
<dbReference type="PRINTS" id="PR01185">
    <property type="entry name" value="INTEGRINA"/>
</dbReference>
<keyword evidence="4 13" id="KW-0732">Signal</keyword>
<dbReference type="GO" id="GO:0007229">
    <property type="term" value="P:integrin-mediated signaling pathway"/>
    <property type="evidence" value="ECO:0007669"/>
    <property type="project" value="UniProtKB-KW"/>
</dbReference>
<evidence type="ECO:0000256" key="10">
    <source>
        <dbReference type="ARBA" id="ARBA00023170"/>
    </source>
</evidence>
<dbReference type="SMART" id="SM00191">
    <property type="entry name" value="Int_alpha"/>
    <property type="match status" value="5"/>
</dbReference>
<evidence type="ECO:0000256" key="11">
    <source>
        <dbReference type="ARBA" id="ARBA00023180"/>
    </source>
</evidence>
<keyword evidence="6 13" id="KW-0130">Cell adhesion</keyword>
<feature type="domain" description="Integrin alpha first immunoglubulin-like" evidence="15">
    <location>
        <begin position="504"/>
        <end position="581"/>
    </location>
</feature>
<feature type="transmembrane region" description="Helical" evidence="13">
    <location>
        <begin position="1037"/>
        <end position="1064"/>
    </location>
</feature>
<sequence>MYLPYIICYISLLLVSLCGWITCTNVDTTEAVWFRGDERSYFGYSVNLYRYRNKPSMRYVLIGAPRANGSVDVFQTGNTYRCEPLDPTSCTPLNLPGLSGANNIDSSGNLEEVKDNMWMGATITSSYVTGTIATCGHRYVHTYSSNSRELVGRCYILANAEAEAYTYDPCLGTGCLRSLVRDCMSGTSAHYLEDGSQLYVGAPGLRYFRGSPFRGSKTNTCESGIFRQDVGVVGYLGYALTSGRLFNQQNDIVVVSAPRQNSHLGNIYLIENNTDTYLTPQFTYHGTSQDSYYGFSLLAVDLNGDGLDELLVSAPMYSLPGKPEIGQVHIYSSNGNSLQYTSSIIQQMPYSRFGTAIADLGDLNKDGYPEIAISAPYGNQSGSVFIYSGTPQGILSSQPIQTITGEKVGLERGAAFGVSVSGKQDMDDNGYNDILIGAYVNNSAFLFRTLPVATIYITPSSMPRFIIIDLDEAIAAGQTQNLTLNSEEIEYIYFILILPITFTTPDNIPTTMKLELSISADANEPSKNPRVFFLQNNNMTSVITQGINLTQSQYTTVKFRVFLKKNRNFLRPIPFDFEYSAVNYNTLDFNNSLSIQNPKGIPRYEVQPNLNCGDDRICIPDLSLEASVMLPTLPNDPSSRYGHIIAGEVTEFNISVEVSNSGEDSFGTTLQLIIPRGITYRILYVDDENLVIGCRNTAQQLKDSTTLSCSPLGNPLKGSDEDTVSFSVVFNSDSLRGNEEQIEIQLEVLSSNPEDNSTKFDNRRSVSINVTATADISTSVKATPEKLAFNESTQLRINHLVETENQSEIFHSDLGPEVTFLFLVHNNGPSPIINASLNIYWPMGVKNGDRINDKAARHFILYPTKYTSDKIRCDSTYFNVANLRETKIVIDEEDLEQTGRNTRSIDLNENNLEYNEDILLMERERRQTSIEPTKSNVVINTDVSCVNYHDYCVTIKCSMSDIPSGNSYELLIAAKVFEPTLAVNAPKSIWNITVSSEAIIRDTHVEQPGNGDPDTAQVAIKVIPSSLIGINEGFTQWWIILVAIFLFLLIMIPSLLALYFSGFFKKPRSNKAKLEQSRRENMEELTAAARPDFF</sequence>
<dbReference type="Gene3D" id="2.60.40.1530">
    <property type="entry name" value="ntegrin, alpha v. Chain A, domain 4"/>
    <property type="match status" value="1"/>
</dbReference>
<reference evidence="18 19" key="1">
    <citation type="journal article" date="2023" name="BMC Biol.">
        <title>The compact genome of the sponge Oopsacas minuta (Hexactinellida) is lacking key metazoan core genes.</title>
        <authorList>
            <person name="Santini S."/>
            <person name="Schenkelaars Q."/>
            <person name="Jourda C."/>
            <person name="Duchesne M."/>
            <person name="Belahbib H."/>
            <person name="Rocher C."/>
            <person name="Selva M."/>
            <person name="Riesgo A."/>
            <person name="Vervoort M."/>
            <person name="Leys S.P."/>
            <person name="Kodjabachian L."/>
            <person name="Le Bivic A."/>
            <person name="Borchiellini C."/>
            <person name="Claverie J.M."/>
            <person name="Renard E."/>
        </authorList>
    </citation>
    <scope>NUCLEOTIDE SEQUENCE [LARGE SCALE GENOMIC DNA]</scope>
    <source>
        <strain evidence="18">SPO-2</strain>
    </source>
</reference>
<dbReference type="AlphaFoldDB" id="A0AAV7KCB4"/>
<evidence type="ECO:0000256" key="4">
    <source>
        <dbReference type="ARBA" id="ARBA00022729"/>
    </source>
</evidence>
<dbReference type="PROSITE" id="PS51470">
    <property type="entry name" value="FG_GAP"/>
    <property type="match status" value="3"/>
</dbReference>
<feature type="repeat" description="FG-GAP" evidence="12">
    <location>
        <begin position="401"/>
        <end position="464"/>
    </location>
</feature>
<evidence type="ECO:0000256" key="1">
    <source>
        <dbReference type="ARBA" id="ARBA00004479"/>
    </source>
</evidence>
<protein>
    <submittedName>
        <fullName evidence="18">Integrin alpha</fullName>
    </submittedName>
</protein>
<evidence type="ECO:0000256" key="9">
    <source>
        <dbReference type="ARBA" id="ARBA00023136"/>
    </source>
</evidence>
<keyword evidence="11" id="KW-0325">Glycoprotein</keyword>
<gene>
    <name evidence="18" type="ORF">LOD99_15308</name>
</gene>
<evidence type="ECO:0000259" key="15">
    <source>
        <dbReference type="Pfam" id="PF08441"/>
    </source>
</evidence>
<evidence type="ECO:0000313" key="19">
    <source>
        <dbReference type="Proteomes" id="UP001165289"/>
    </source>
</evidence>
<dbReference type="SUPFAM" id="SSF69318">
    <property type="entry name" value="Integrin alpha N-terminal domain"/>
    <property type="match status" value="1"/>
</dbReference>
<dbReference type="GO" id="GO:0007160">
    <property type="term" value="P:cell-matrix adhesion"/>
    <property type="evidence" value="ECO:0007669"/>
    <property type="project" value="TreeGrafter"/>
</dbReference>
<dbReference type="Pfam" id="PF01839">
    <property type="entry name" value="FG-GAP"/>
    <property type="match status" value="2"/>
</dbReference>
<keyword evidence="5" id="KW-0677">Repeat</keyword>
<dbReference type="Gene3D" id="2.130.10.130">
    <property type="entry name" value="Integrin alpha, N-terminal"/>
    <property type="match status" value="1"/>
</dbReference>
<evidence type="ECO:0000259" key="17">
    <source>
        <dbReference type="Pfam" id="PF20806"/>
    </source>
</evidence>
<dbReference type="PANTHER" id="PTHR23220:SF122">
    <property type="entry name" value="INTEGRIN ALPHA-PS1"/>
    <property type="match status" value="1"/>
</dbReference>
<dbReference type="InterPro" id="IPR048285">
    <property type="entry name" value="Integrin_alpha_Ig-like_2"/>
</dbReference>
<evidence type="ECO:0000256" key="13">
    <source>
        <dbReference type="RuleBase" id="RU003762"/>
    </source>
</evidence>
<feature type="signal peptide" evidence="13">
    <location>
        <begin position="1"/>
        <end position="23"/>
    </location>
</feature>
<comment type="subcellular location">
    <subcellularLocation>
        <location evidence="1 13">Membrane</location>
        <topology evidence="1 13">Single-pass type I membrane protein</topology>
    </subcellularLocation>
</comment>
<dbReference type="InterPro" id="IPR000413">
    <property type="entry name" value="Integrin_alpha"/>
</dbReference>
<dbReference type="InterPro" id="IPR048286">
    <property type="entry name" value="Integrin_alpha_Ig-like_3"/>
</dbReference>
<dbReference type="Pfam" id="PF08441">
    <property type="entry name" value="Integrin_A_Ig_1"/>
    <property type="match status" value="1"/>
</dbReference>
<dbReference type="Proteomes" id="UP001165289">
    <property type="component" value="Unassembled WGS sequence"/>
</dbReference>
<comment type="similarity">
    <text evidence="2 13">Belongs to the integrin alpha chain family.</text>
</comment>
<dbReference type="GO" id="GO:0005178">
    <property type="term" value="F:integrin binding"/>
    <property type="evidence" value="ECO:0007669"/>
    <property type="project" value="TreeGrafter"/>
</dbReference>
<evidence type="ECO:0000259" key="16">
    <source>
        <dbReference type="Pfam" id="PF20805"/>
    </source>
</evidence>
<feature type="repeat" description="FG-GAP" evidence="12">
    <location>
        <begin position="341"/>
        <end position="396"/>
    </location>
</feature>
<accession>A0AAV7KCB4</accession>
<evidence type="ECO:0000256" key="7">
    <source>
        <dbReference type="ARBA" id="ARBA00022989"/>
    </source>
</evidence>
<evidence type="ECO:0000256" key="2">
    <source>
        <dbReference type="ARBA" id="ARBA00008054"/>
    </source>
</evidence>
<dbReference type="InterPro" id="IPR013649">
    <property type="entry name" value="Integrin_alpha_Ig-like_1"/>
</dbReference>
<dbReference type="GO" id="GO:0033627">
    <property type="term" value="P:cell adhesion mediated by integrin"/>
    <property type="evidence" value="ECO:0007669"/>
    <property type="project" value="TreeGrafter"/>
</dbReference>
<evidence type="ECO:0000256" key="5">
    <source>
        <dbReference type="ARBA" id="ARBA00022737"/>
    </source>
</evidence>
<feature type="chain" id="PRO_5043107421" evidence="13">
    <location>
        <begin position="24"/>
        <end position="1094"/>
    </location>
</feature>
<evidence type="ECO:0000256" key="12">
    <source>
        <dbReference type="PROSITE-ProRule" id="PRU00803"/>
    </source>
</evidence>